<evidence type="ECO:0008006" key="4">
    <source>
        <dbReference type="Google" id="ProtNLM"/>
    </source>
</evidence>
<protein>
    <recommendedName>
        <fullName evidence="4">Secreted protein</fullName>
    </recommendedName>
</protein>
<name>A0ABN3MK97_STRLO</name>
<evidence type="ECO:0000256" key="1">
    <source>
        <dbReference type="SAM" id="SignalP"/>
    </source>
</evidence>
<comment type="caution">
    <text evidence="2">The sequence shown here is derived from an EMBL/GenBank/DDBJ whole genome shotgun (WGS) entry which is preliminary data.</text>
</comment>
<keyword evidence="3" id="KW-1185">Reference proteome</keyword>
<accession>A0ABN3MK97</accession>
<keyword evidence="1" id="KW-0732">Signal</keyword>
<reference evidence="2 3" key="1">
    <citation type="journal article" date="2019" name="Int. J. Syst. Evol. Microbiol.">
        <title>The Global Catalogue of Microorganisms (GCM) 10K type strain sequencing project: providing services to taxonomists for standard genome sequencing and annotation.</title>
        <authorList>
            <consortium name="The Broad Institute Genomics Platform"/>
            <consortium name="The Broad Institute Genome Sequencing Center for Infectious Disease"/>
            <person name="Wu L."/>
            <person name="Ma J."/>
        </authorList>
    </citation>
    <scope>NUCLEOTIDE SEQUENCE [LARGE SCALE GENOMIC DNA]</scope>
    <source>
        <strain evidence="2 3">JCM 4395</strain>
    </source>
</reference>
<evidence type="ECO:0000313" key="2">
    <source>
        <dbReference type="EMBL" id="GAA2503618.1"/>
    </source>
</evidence>
<gene>
    <name evidence="2" type="ORF">GCM10010276_53620</name>
</gene>
<dbReference type="Proteomes" id="UP001501777">
    <property type="component" value="Unassembled WGS sequence"/>
</dbReference>
<dbReference type="EMBL" id="BAAASG010000012">
    <property type="protein sequence ID" value="GAA2503618.1"/>
    <property type="molecule type" value="Genomic_DNA"/>
</dbReference>
<sequence length="143" mass="15294">MRKICKGVGVAAAALTLAVTLPASAEADTLQPSCSTTGANGTVTVPGFSHKATYIVVALDLYDSLADGHHVRIRLITKDANKNYTYWPWHADYDGKGSSKEWNTSAKDSNGFINVAAQVARFDGDNLLNSCTAWALGQTPLHR</sequence>
<organism evidence="2 3">
    <name type="scientific">Streptomyces longisporus</name>
    <dbReference type="NCBI Taxonomy" id="1948"/>
    <lineage>
        <taxon>Bacteria</taxon>
        <taxon>Bacillati</taxon>
        <taxon>Actinomycetota</taxon>
        <taxon>Actinomycetes</taxon>
        <taxon>Kitasatosporales</taxon>
        <taxon>Streptomycetaceae</taxon>
        <taxon>Streptomyces</taxon>
    </lineage>
</organism>
<proteinExistence type="predicted"/>
<evidence type="ECO:0000313" key="3">
    <source>
        <dbReference type="Proteomes" id="UP001501777"/>
    </source>
</evidence>
<feature type="signal peptide" evidence="1">
    <location>
        <begin position="1"/>
        <end position="25"/>
    </location>
</feature>
<feature type="chain" id="PRO_5046807518" description="Secreted protein" evidence="1">
    <location>
        <begin position="26"/>
        <end position="143"/>
    </location>
</feature>